<dbReference type="Proteomes" id="UP000595140">
    <property type="component" value="Unassembled WGS sequence"/>
</dbReference>
<dbReference type="EMBL" id="OOIL02000294">
    <property type="protein sequence ID" value="VFQ63414.1"/>
    <property type="molecule type" value="Genomic_DNA"/>
</dbReference>
<organism evidence="2 3">
    <name type="scientific">Cuscuta campestris</name>
    <dbReference type="NCBI Taxonomy" id="132261"/>
    <lineage>
        <taxon>Eukaryota</taxon>
        <taxon>Viridiplantae</taxon>
        <taxon>Streptophyta</taxon>
        <taxon>Embryophyta</taxon>
        <taxon>Tracheophyta</taxon>
        <taxon>Spermatophyta</taxon>
        <taxon>Magnoliopsida</taxon>
        <taxon>eudicotyledons</taxon>
        <taxon>Gunneridae</taxon>
        <taxon>Pentapetalae</taxon>
        <taxon>asterids</taxon>
        <taxon>lamiids</taxon>
        <taxon>Solanales</taxon>
        <taxon>Convolvulaceae</taxon>
        <taxon>Cuscuteae</taxon>
        <taxon>Cuscuta</taxon>
        <taxon>Cuscuta subgen. Grammica</taxon>
        <taxon>Cuscuta sect. Cleistogrammica</taxon>
    </lineage>
</organism>
<evidence type="ECO:0000256" key="1">
    <source>
        <dbReference type="SAM" id="MobiDB-lite"/>
    </source>
</evidence>
<protein>
    <submittedName>
        <fullName evidence="2">Uncharacterized protein</fullName>
    </submittedName>
</protein>
<name>A0A484KHM1_9ASTE</name>
<reference evidence="2 3" key="1">
    <citation type="submission" date="2018-04" db="EMBL/GenBank/DDBJ databases">
        <authorList>
            <person name="Vogel A."/>
        </authorList>
    </citation>
    <scope>NUCLEOTIDE SEQUENCE [LARGE SCALE GENOMIC DNA]</scope>
</reference>
<keyword evidence="3" id="KW-1185">Reference proteome</keyword>
<sequence>MPLSPIASLHRPSPPQLPTVTVADPPPPLQPPSTTADADISAPPPLRCRLLQPTLTFLHRRRCGLCTTADDASASPAVESPCHRSAQPSQPWHPLAVTTCISRRHKPPSSKIYF</sequence>
<accession>A0A484KHM1</accession>
<feature type="region of interest" description="Disordered" evidence="1">
    <location>
        <begin position="71"/>
        <end position="91"/>
    </location>
</feature>
<proteinExistence type="predicted"/>
<evidence type="ECO:0000313" key="2">
    <source>
        <dbReference type="EMBL" id="VFQ63414.1"/>
    </source>
</evidence>
<dbReference type="AlphaFoldDB" id="A0A484KHM1"/>
<gene>
    <name evidence="2" type="ORF">CCAM_LOCUS5190</name>
</gene>
<feature type="region of interest" description="Disordered" evidence="1">
    <location>
        <begin position="1"/>
        <end position="45"/>
    </location>
</feature>
<evidence type="ECO:0000313" key="3">
    <source>
        <dbReference type="Proteomes" id="UP000595140"/>
    </source>
</evidence>